<dbReference type="PANTHER" id="PTHR35176:SF6">
    <property type="entry name" value="HEME OXYGENASE HI_0854-RELATED"/>
    <property type="match status" value="1"/>
</dbReference>
<keyword evidence="1" id="KW-0560">Oxidoreductase</keyword>
<gene>
    <name evidence="3" type="ORF">A3D01_02610</name>
</gene>
<dbReference type="GO" id="GO:0005829">
    <property type="term" value="C:cytosol"/>
    <property type="evidence" value="ECO:0007669"/>
    <property type="project" value="TreeGrafter"/>
</dbReference>
<organism evidence="3 4">
    <name type="scientific">Candidatus Woesebacteria bacterium RIFCSPHIGHO2_02_FULL_39_13</name>
    <dbReference type="NCBI Taxonomy" id="1802505"/>
    <lineage>
        <taxon>Bacteria</taxon>
        <taxon>Candidatus Woeseibacteriota</taxon>
    </lineage>
</organism>
<dbReference type="Proteomes" id="UP000177169">
    <property type="component" value="Unassembled WGS sequence"/>
</dbReference>
<dbReference type="InterPro" id="IPR012349">
    <property type="entry name" value="Split_barrel_FMN-bd"/>
</dbReference>
<feature type="domain" description="Pyridoxamine 5'-phosphate oxidase N-terminal" evidence="2">
    <location>
        <begin position="2"/>
        <end position="127"/>
    </location>
</feature>
<dbReference type="PANTHER" id="PTHR35176">
    <property type="entry name" value="HEME OXYGENASE HI_0854-RELATED"/>
    <property type="match status" value="1"/>
</dbReference>
<accession>A0A1F7Z4L1</accession>
<evidence type="ECO:0000259" key="2">
    <source>
        <dbReference type="Pfam" id="PF01243"/>
    </source>
</evidence>
<sequence length="142" mass="16346">MKEEVYKILESREPKLCVLATSDKSGKTEAATLVYTIEEDLTILLSTKSDSRKWNNLLENDQVSLVFGFSFTEANIQYDGIAKLIDKNSPEYASCEQTYFTDHPDLSEYRGQANSVFFKITPRWLRLSDYSKKPPQVDEMEL</sequence>
<dbReference type="SUPFAM" id="SSF50475">
    <property type="entry name" value="FMN-binding split barrel"/>
    <property type="match status" value="1"/>
</dbReference>
<name>A0A1F7Z4L1_9BACT</name>
<evidence type="ECO:0000256" key="1">
    <source>
        <dbReference type="ARBA" id="ARBA00023002"/>
    </source>
</evidence>
<comment type="caution">
    <text evidence="3">The sequence shown here is derived from an EMBL/GenBank/DDBJ whole genome shotgun (WGS) entry which is preliminary data.</text>
</comment>
<dbReference type="InterPro" id="IPR011576">
    <property type="entry name" value="Pyridox_Oxase_N"/>
</dbReference>
<dbReference type="Gene3D" id="2.30.110.10">
    <property type="entry name" value="Electron Transport, Fmn-binding Protein, Chain A"/>
    <property type="match status" value="1"/>
</dbReference>
<proteinExistence type="predicted"/>
<evidence type="ECO:0000313" key="3">
    <source>
        <dbReference type="EMBL" id="OGM33838.1"/>
    </source>
</evidence>
<dbReference type="GO" id="GO:0016627">
    <property type="term" value="F:oxidoreductase activity, acting on the CH-CH group of donors"/>
    <property type="evidence" value="ECO:0007669"/>
    <property type="project" value="TreeGrafter"/>
</dbReference>
<reference evidence="3 4" key="1">
    <citation type="journal article" date="2016" name="Nat. Commun.">
        <title>Thousands of microbial genomes shed light on interconnected biogeochemical processes in an aquifer system.</title>
        <authorList>
            <person name="Anantharaman K."/>
            <person name="Brown C.T."/>
            <person name="Hug L.A."/>
            <person name="Sharon I."/>
            <person name="Castelle C.J."/>
            <person name="Probst A.J."/>
            <person name="Thomas B.C."/>
            <person name="Singh A."/>
            <person name="Wilkins M.J."/>
            <person name="Karaoz U."/>
            <person name="Brodie E.L."/>
            <person name="Williams K.H."/>
            <person name="Hubbard S.S."/>
            <person name="Banfield J.F."/>
        </authorList>
    </citation>
    <scope>NUCLEOTIDE SEQUENCE [LARGE SCALE GENOMIC DNA]</scope>
</reference>
<dbReference type="InterPro" id="IPR052019">
    <property type="entry name" value="F420H2_bilvrd_red/Heme_oxyg"/>
</dbReference>
<evidence type="ECO:0000313" key="4">
    <source>
        <dbReference type="Proteomes" id="UP000177169"/>
    </source>
</evidence>
<dbReference type="AlphaFoldDB" id="A0A1F7Z4L1"/>
<dbReference type="EMBL" id="MGGR01000013">
    <property type="protein sequence ID" value="OGM33838.1"/>
    <property type="molecule type" value="Genomic_DNA"/>
</dbReference>
<dbReference type="STRING" id="1802505.A3D01_02610"/>
<protein>
    <recommendedName>
        <fullName evidence="2">Pyridoxamine 5'-phosphate oxidase N-terminal domain-containing protein</fullName>
    </recommendedName>
</protein>
<dbReference type="Pfam" id="PF01243">
    <property type="entry name" value="PNPOx_N"/>
    <property type="match status" value="1"/>
</dbReference>
<dbReference type="GO" id="GO:0070967">
    <property type="term" value="F:coenzyme F420 binding"/>
    <property type="evidence" value="ECO:0007669"/>
    <property type="project" value="TreeGrafter"/>
</dbReference>